<dbReference type="AlphaFoldDB" id="A0A815T3Z4"/>
<dbReference type="EMBL" id="CAJNOU010006102">
    <property type="protein sequence ID" value="CAF1497002.1"/>
    <property type="molecule type" value="Genomic_DNA"/>
</dbReference>
<name>A0A815T3Z4_9BILA</name>
<sequence length="67" mass="7501">ESNNGSNETTNDDSDTHVIIDQNDEKLSTSDDNSKEDEHLETNACITGKQRKNLHFPKLTGADWNVI</sequence>
<evidence type="ECO:0000256" key="1">
    <source>
        <dbReference type="SAM" id="MobiDB-lite"/>
    </source>
</evidence>
<organism evidence="2 3">
    <name type="scientific">Rotaria sordida</name>
    <dbReference type="NCBI Taxonomy" id="392033"/>
    <lineage>
        <taxon>Eukaryota</taxon>
        <taxon>Metazoa</taxon>
        <taxon>Spiralia</taxon>
        <taxon>Gnathifera</taxon>
        <taxon>Rotifera</taxon>
        <taxon>Eurotatoria</taxon>
        <taxon>Bdelloidea</taxon>
        <taxon>Philodinida</taxon>
        <taxon>Philodinidae</taxon>
        <taxon>Rotaria</taxon>
    </lineage>
</organism>
<accession>A0A815T3Z4</accession>
<feature type="non-terminal residue" evidence="2">
    <location>
        <position position="67"/>
    </location>
</feature>
<feature type="region of interest" description="Disordered" evidence="1">
    <location>
        <begin position="1"/>
        <end position="44"/>
    </location>
</feature>
<gene>
    <name evidence="2" type="ORF">SEV965_LOCUS35869</name>
</gene>
<reference evidence="2" key="1">
    <citation type="submission" date="2021-02" db="EMBL/GenBank/DDBJ databases">
        <authorList>
            <person name="Nowell W R."/>
        </authorList>
    </citation>
    <scope>NUCLEOTIDE SEQUENCE</scope>
</reference>
<proteinExistence type="predicted"/>
<dbReference type="Proteomes" id="UP000663889">
    <property type="component" value="Unassembled WGS sequence"/>
</dbReference>
<feature type="compositionally biased region" description="Basic and acidic residues" evidence="1">
    <location>
        <begin position="14"/>
        <end position="41"/>
    </location>
</feature>
<protein>
    <submittedName>
        <fullName evidence="2">Uncharacterized protein</fullName>
    </submittedName>
</protein>
<comment type="caution">
    <text evidence="2">The sequence shown here is derived from an EMBL/GenBank/DDBJ whole genome shotgun (WGS) entry which is preliminary data.</text>
</comment>
<evidence type="ECO:0000313" key="3">
    <source>
        <dbReference type="Proteomes" id="UP000663889"/>
    </source>
</evidence>
<evidence type="ECO:0000313" key="2">
    <source>
        <dbReference type="EMBL" id="CAF1497002.1"/>
    </source>
</evidence>